<dbReference type="OrthoDB" id="477186at2"/>
<dbReference type="InterPro" id="IPR001296">
    <property type="entry name" value="Glyco_trans_1"/>
</dbReference>
<dbReference type="Gene3D" id="3.40.50.2000">
    <property type="entry name" value="Glycogen Phosphorylase B"/>
    <property type="match status" value="2"/>
</dbReference>
<sequence>MAGDGRIEVAQVVTRFIAGAGGVALRGVLPLDPARYRITIVTGQGGPLTDRAAAAGMRVLIEPSLVSPLAPNDDRRALRRLTELCREDRYDVVHTHSAKAGALGRLAAHRAGVPRIVHTYHGFPFHEFQNPLRRAAYVAIEQRLARITDSVLAIGSGVATEALRRGLATPSTLRTITPVVESVTVPRTDSSRAAARAELGITPELPLIGTVGRIDYQKAPEHFIAAIAALRHTAAVAVWIGSGPGDREAKELVRRAGLSDRFVFAGERSDVPQLLPAFDIFAMASRYEGLPCAVVEAMRCGIPVVATAVNSVPDLVVPGESGVLVPPGRPRLLAEAIDDLLDDRPKADRMARLGQEGAGSTYDAVSLAEVLDQVYSAPRSAHLVAS</sequence>
<evidence type="ECO:0000256" key="2">
    <source>
        <dbReference type="ARBA" id="ARBA00022679"/>
    </source>
</evidence>
<reference evidence="5 6" key="1">
    <citation type="submission" date="2019-03" db="EMBL/GenBank/DDBJ databases">
        <title>Genomic Encyclopedia of Type Strains, Phase III (KMG-III): the genomes of soil and plant-associated and newly described type strains.</title>
        <authorList>
            <person name="Whitman W."/>
        </authorList>
    </citation>
    <scope>NUCLEOTIDE SEQUENCE [LARGE SCALE GENOMIC DNA]</scope>
    <source>
        <strain evidence="5 6">VKM Ac-2573</strain>
    </source>
</reference>
<dbReference type="Pfam" id="PF13439">
    <property type="entry name" value="Glyco_transf_4"/>
    <property type="match status" value="1"/>
</dbReference>
<keyword evidence="1" id="KW-0328">Glycosyltransferase</keyword>
<evidence type="ECO:0000313" key="6">
    <source>
        <dbReference type="Proteomes" id="UP000295146"/>
    </source>
</evidence>
<dbReference type="SUPFAM" id="SSF53756">
    <property type="entry name" value="UDP-Glycosyltransferase/glycogen phosphorylase"/>
    <property type="match status" value="1"/>
</dbReference>
<dbReference type="Proteomes" id="UP000295146">
    <property type="component" value="Unassembled WGS sequence"/>
</dbReference>
<organism evidence="5 6">
    <name type="scientific">Kribbella pratensis</name>
    <dbReference type="NCBI Taxonomy" id="2512112"/>
    <lineage>
        <taxon>Bacteria</taxon>
        <taxon>Bacillati</taxon>
        <taxon>Actinomycetota</taxon>
        <taxon>Actinomycetes</taxon>
        <taxon>Propionibacteriales</taxon>
        <taxon>Kribbellaceae</taxon>
        <taxon>Kribbella</taxon>
    </lineage>
</organism>
<protein>
    <submittedName>
        <fullName evidence="5">Glycosyltransferase involved in cell wall biosynthesis</fullName>
    </submittedName>
</protein>
<dbReference type="AlphaFoldDB" id="A0A4R8CPN5"/>
<dbReference type="GO" id="GO:1901137">
    <property type="term" value="P:carbohydrate derivative biosynthetic process"/>
    <property type="evidence" value="ECO:0007669"/>
    <property type="project" value="UniProtKB-ARBA"/>
</dbReference>
<evidence type="ECO:0000256" key="1">
    <source>
        <dbReference type="ARBA" id="ARBA00022676"/>
    </source>
</evidence>
<evidence type="ECO:0000259" key="4">
    <source>
        <dbReference type="Pfam" id="PF13439"/>
    </source>
</evidence>
<dbReference type="GO" id="GO:0016757">
    <property type="term" value="F:glycosyltransferase activity"/>
    <property type="evidence" value="ECO:0007669"/>
    <property type="project" value="UniProtKB-KW"/>
</dbReference>
<keyword evidence="6" id="KW-1185">Reference proteome</keyword>
<gene>
    <name evidence="5" type="ORF">EV653_3264</name>
</gene>
<feature type="domain" description="Glycosyltransferase subfamily 4-like N-terminal" evidence="4">
    <location>
        <begin position="34"/>
        <end position="173"/>
    </location>
</feature>
<comment type="caution">
    <text evidence="5">The sequence shown here is derived from an EMBL/GenBank/DDBJ whole genome shotgun (WGS) entry which is preliminary data.</text>
</comment>
<evidence type="ECO:0000313" key="5">
    <source>
        <dbReference type="EMBL" id="TDW78075.1"/>
    </source>
</evidence>
<name>A0A4R8CPN5_9ACTN</name>
<proteinExistence type="predicted"/>
<dbReference type="EMBL" id="SODP01000001">
    <property type="protein sequence ID" value="TDW78075.1"/>
    <property type="molecule type" value="Genomic_DNA"/>
</dbReference>
<dbReference type="PANTHER" id="PTHR45947">
    <property type="entry name" value="SULFOQUINOVOSYL TRANSFERASE SQD2"/>
    <property type="match status" value="1"/>
</dbReference>
<keyword evidence="2" id="KW-0808">Transferase</keyword>
<dbReference type="RefSeq" id="WP_134103600.1">
    <property type="nucleotide sequence ID" value="NZ_SODP01000001.1"/>
</dbReference>
<dbReference type="Pfam" id="PF00534">
    <property type="entry name" value="Glycos_transf_1"/>
    <property type="match status" value="1"/>
</dbReference>
<dbReference type="InterPro" id="IPR050194">
    <property type="entry name" value="Glycosyltransferase_grp1"/>
</dbReference>
<dbReference type="PANTHER" id="PTHR45947:SF3">
    <property type="entry name" value="SULFOQUINOVOSYL TRANSFERASE SQD2"/>
    <property type="match status" value="1"/>
</dbReference>
<evidence type="ECO:0000259" key="3">
    <source>
        <dbReference type="Pfam" id="PF00534"/>
    </source>
</evidence>
<feature type="domain" description="Glycosyl transferase family 1" evidence="3">
    <location>
        <begin position="193"/>
        <end position="354"/>
    </location>
</feature>
<dbReference type="InterPro" id="IPR028098">
    <property type="entry name" value="Glyco_trans_4-like_N"/>
</dbReference>
<accession>A0A4R8CPN5</accession>